<dbReference type="Gene3D" id="3.30.1360.120">
    <property type="entry name" value="Probable tRNA modification gtpase trme, domain 1"/>
    <property type="match status" value="1"/>
</dbReference>
<feature type="domain" description="CAF17 C-terminal" evidence="4">
    <location>
        <begin position="288"/>
        <end position="364"/>
    </location>
</feature>
<dbReference type="NCBIfam" id="TIGR03317">
    <property type="entry name" value="ygfZ_signature"/>
    <property type="match status" value="1"/>
</dbReference>
<evidence type="ECO:0000259" key="4">
    <source>
        <dbReference type="Pfam" id="PF25455"/>
    </source>
</evidence>
<dbReference type="InterPro" id="IPR057460">
    <property type="entry name" value="CAF17_C"/>
</dbReference>
<keyword evidence="2" id="KW-0809">Transit peptide</keyword>
<evidence type="ECO:0000256" key="3">
    <source>
        <dbReference type="ARBA" id="ARBA00023128"/>
    </source>
</evidence>
<evidence type="ECO:0000313" key="6">
    <source>
        <dbReference type="RefSeq" id="XP_013782799.1"/>
    </source>
</evidence>
<evidence type="ECO:0000256" key="1">
    <source>
        <dbReference type="ARBA" id="ARBA00004173"/>
    </source>
</evidence>
<dbReference type="PANTHER" id="PTHR22602">
    <property type="entry name" value="TRANSFERASE CAF17, MITOCHONDRIAL-RELATED"/>
    <property type="match status" value="1"/>
</dbReference>
<evidence type="ECO:0000313" key="5">
    <source>
        <dbReference type="Proteomes" id="UP000694941"/>
    </source>
</evidence>
<gene>
    <name evidence="6 7" type="primary">LOC106467036</name>
</gene>
<organism evidence="5 6">
    <name type="scientific">Limulus polyphemus</name>
    <name type="common">Atlantic horseshoe crab</name>
    <dbReference type="NCBI Taxonomy" id="6850"/>
    <lineage>
        <taxon>Eukaryota</taxon>
        <taxon>Metazoa</taxon>
        <taxon>Ecdysozoa</taxon>
        <taxon>Arthropoda</taxon>
        <taxon>Chelicerata</taxon>
        <taxon>Merostomata</taxon>
        <taxon>Xiphosura</taxon>
        <taxon>Limulidae</taxon>
        <taxon>Limulus</taxon>
    </lineage>
</organism>
<dbReference type="GO" id="GO:0016740">
    <property type="term" value="F:transferase activity"/>
    <property type="evidence" value="ECO:0007669"/>
    <property type="project" value="UniProtKB-KW"/>
</dbReference>
<dbReference type="Proteomes" id="UP000694941">
    <property type="component" value="Unplaced"/>
</dbReference>
<proteinExistence type="predicted"/>
<keyword evidence="5" id="KW-1185">Reference proteome</keyword>
<dbReference type="InterPro" id="IPR017703">
    <property type="entry name" value="YgfZ/GCV_T_CS"/>
</dbReference>
<dbReference type="InterPro" id="IPR045179">
    <property type="entry name" value="YgfZ/GcvT"/>
</dbReference>
<reference evidence="6 7" key="1">
    <citation type="submission" date="2025-05" db="UniProtKB">
        <authorList>
            <consortium name="RefSeq"/>
        </authorList>
    </citation>
    <scope>IDENTIFICATION</scope>
    <source>
        <tissue evidence="6 7">Muscle</tissue>
    </source>
</reference>
<dbReference type="GeneID" id="106467036"/>
<dbReference type="Pfam" id="PF25455">
    <property type="entry name" value="Beta-barrel_CAF17_C"/>
    <property type="match status" value="1"/>
</dbReference>
<keyword evidence="6 7" id="KW-0808">Transferase</keyword>
<dbReference type="SUPFAM" id="SSF103025">
    <property type="entry name" value="Folate-binding domain"/>
    <property type="match status" value="1"/>
</dbReference>
<dbReference type="PANTHER" id="PTHR22602:SF0">
    <property type="entry name" value="TRANSFERASE CAF17, MITOCHONDRIAL-RELATED"/>
    <property type="match status" value="1"/>
</dbReference>
<dbReference type="RefSeq" id="XP_013782799.1">
    <property type="nucleotide sequence ID" value="XM_013927345.2"/>
</dbReference>
<evidence type="ECO:0000313" key="7">
    <source>
        <dbReference type="RefSeq" id="XP_022250848.1"/>
    </source>
</evidence>
<comment type="subcellular location">
    <subcellularLocation>
        <location evidence="1">Mitochondrion</location>
    </subcellularLocation>
</comment>
<accession>A0ABM1BIR0</accession>
<sequence length="370" mass="41480">MLCILSRFSNPLLSVITRNTKVCEEVRKLSTVHSTAKVKLTGAKLTNRCVICLSGTETPQLLQGLLTNNVDHLEENAQNRVNLPCIYTMSLNVQGRVLYDLFLYKLKNSEFLLDCDDSVHLNLIQHLKMYRLRKKVSISSKNQWSVWTVFNADEDSASSANKDGKVLDEHGLPLGGSEPVTSAPNMHTTDDLVIGVKDPRLADLGHRLVLNAGCSATEVFPDARLSENTEYTKLRYKLGVGEGVKDHPPGACFPLECNLEYLHGISFHKGCYVGQELTARTYYTGVVRKRLMPVKIDADADLSKAPVDCIVENEQGKNVGKFRNSEERYGLALLRVEESLNSKELRVRGSDIKLSVNKPYWWPQTLSKRE</sequence>
<evidence type="ECO:0000256" key="2">
    <source>
        <dbReference type="ARBA" id="ARBA00022946"/>
    </source>
</evidence>
<protein>
    <submittedName>
        <fullName evidence="6 7">Transferase CAF17 homolog, mitochondrial</fullName>
    </submittedName>
</protein>
<dbReference type="RefSeq" id="XP_022250848.1">
    <property type="nucleotide sequence ID" value="XM_022395140.1"/>
</dbReference>
<keyword evidence="3" id="KW-0496">Mitochondrion</keyword>
<dbReference type="InterPro" id="IPR027266">
    <property type="entry name" value="TrmE/GcvT-like"/>
</dbReference>
<name>A0ABM1BIR0_LIMPO</name>